<dbReference type="SUPFAM" id="SSF53613">
    <property type="entry name" value="Ribokinase-like"/>
    <property type="match status" value="1"/>
</dbReference>
<sequence length="414" mass="41550">MRTTGAGHDGAEDVSECELCADNGVGAARERGVQDDSDGAGGPAGFLVAGGFVLDCLISTSGLPVWGDDLRADAMRTVPGGKALNQAITFARLGGRVAAVGSVGRDPVGEAIRSVLIADGVDVSAMAVHQGAPTPVCVVHSRPDGEKAVVWRVPDELAPTARTIHEAARGLGGRVGATVVTFEFPAAAAELVAAAAAVGRWVVVHPAPALPPAAGAAVAGDRTALLGRVPWDLVDVLVPNEAEARALLVGHPGAAGPARLLADALADHLGVPIVCVTLGARGCVLRSNGQSSPHRASARIVVDTTAASDAFTAVFTAQLVAGWSPLDAVHAAQRAAVRTVGRPGGYEALPTHAELLHLTDPAGHTDPTSPGGANPSSSAVARIPVARLAGSETAPVRAGRPVRSARSVASRAPV</sequence>
<dbReference type="InterPro" id="IPR029056">
    <property type="entry name" value="Ribokinase-like"/>
</dbReference>
<gene>
    <name evidence="6" type="ORF">MXD59_00995</name>
</gene>
<dbReference type="PANTHER" id="PTHR10584:SF166">
    <property type="entry name" value="RIBOKINASE"/>
    <property type="match status" value="1"/>
</dbReference>
<dbReference type="Pfam" id="PF00294">
    <property type="entry name" value="PfkB"/>
    <property type="match status" value="1"/>
</dbReference>
<evidence type="ECO:0000256" key="2">
    <source>
        <dbReference type="ARBA" id="ARBA00022679"/>
    </source>
</evidence>
<feature type="region of interest" description="Disordered" evidence="4">
    <location>
        <begin position="358"/>
        <end position="414"/>
    </location>
</feature>
<dbReference type="Gene3D" id="3.40.1190.20">
    <property type="match status" value="1"/>
</dbReference>
<dbReference type="RefSeq" id="WP_248823039.1">
    <property type="nucleotide sequence ID" value="NZ_JALKFT010000001.1"/>
</dbReference>
<dbReference type="PRINTS" id="PR00990">
    <property type="entry name" value="RIBOKINASE"/>
</dbReference>
<dbReference type="EMBL" id="JALKFT010000001">
    <property type="protein sequence ID" value="MCK9874372.1"/>
    <property type="molecule type" value="Genomic_DNA"/>
</dbReference>
<feature type="compositionally biased region" description="Low complexity" evidence="4">
    <location>
        <begin position="394"/>
        <end position="414"/>
    </location>
</feature>
<evidence type="ECO:0000256" key="3">
    <source>
        <dbReference type="ARBA" id="ARBA00022777"/>
    </source>
</evidence>
<proteinExistence type="inferred from homology"/>
<dbReference type="GO" id="GO:0016301">
    <property type="term" value="F:kinase activity"/>
    <property type="evidence" value="ECO:0007669"/>
    <property type="project" value="UniProtKB-KW"/>
</dbReference>
<evidence type="ECO:0000256" key="4">
    <source>
        <dbReference type="SAM" id="MobiDB-lite"/>
    </source>
</evidence>
<reference evidence="6 7" key="1">
    <citation type="submission" date="2022-04" db="EMBL/GenBank/DDBJ databases">
        <title>Genome diversity in the genus Frankia.</title>
        <authorList>
            <person name="Carlos-Shanley C."/>
            <person name="Hahn D."/>
        </authorList>
    </citation>
    <scope>NUCLEOTIDE SEQUENCE [LARGE SCALE GENOMIC DNA]</scope>
    <source>
        <strain evidence="6 7">Ag45/Mut15</strain>
    </source>
</reference>
<comment type="similarity">
    <text evidence="1">Belongs to the carbohydrate kinase PfkB family.</text>
</comment>
<dbReference type="InterPro" id="IPR002173">
    <property type="entry name" value="Carboh/pur_kinase_PfkB_CS"/>
</dbReference>
<dbReference type="Proteomes" id="UP001201873">
    <property type="component" value="Unassembled WGS sequence"/>
</dbReference>
<dbReference type="PROSITE" id="PS00583">
    <property type="entry name" value="PFKB_KINASES_1"/>
    <property type="match status" value="1"/>
</dbReference>
<name>A0ABT0JS44_9ACTN</name>
<protein>
    <submittedName>
        <fullName evidence="6">PfkB family carbohydrate kinase</fullName>
    </submittedName>
</protein>
<feature type="domain" description="Carbohydrate kinase PfkB" evidence="5">
    <location>
        <begin position="67"/>
        <end position="351"/>
    </location>
</feature>
<keyword evidence="2" id="KW-0808">Transferase</keyword>
<dbReference type="PANTHER" id="PTHR10584">
    <property type="entry name" value="SUGAR KINASE"/>
    <property type="match status" value="1"/>
</dbReference>
<keyword evidence="3 6" id="KW-0418">Kinase</keyword>
<dbReference type="InterPro" id="IPR002139">
    <property type="entry name" value="Ribo/fructo_kinase"/>
</dbReference>
<evidence type="ECO:0000256" key="1">
    <source>
        <dbReference type="ARBA" id="ARBA00010688"/>
    </source>
</evidence>
<accession>A0ABT0JS44</accession>
<evidence type="ECO:0000313" key="6">
    <source>
        <dbReference type="EMBL" id="MCK9874372.1"/>
    </source>
</evidence>
<organism evidence="6 7">
    <name type="scientific">Frankia umida</name>
    <dbReference type="NCBI Taxonomy" id="573489"/>
    <lineage>
        <taxon>Bacteria</taxon>
        <taxon>Bacillati</taxon>
        <taxon>Actinomycetota</taxon>
        <taxon>Actinomycetes</taxon>
        <taxon>Frankiales</taxon>
        <taxon>Frankiaceae</taxon>
        <taxon>Frankia</taxon>
    </lineage>
</organism>
<dbReference type="InterPro" id="IPR011611">
    <property type="entry name" value="PfkB_dom"/>
</dbReference>
<evidence type="ECO:0000259" key="5">
    <source>
        <dbReference type="Pfam" id="PF00294"/>
    </source>
</evidence>
<keyword evidence="7" id="KW-1185">Reference proteome</keyword>
<comment type="caution">
    <text evidence="6">The sequence shown here is derived from an EMBL/GenBank/DDBJ whole genome shotgun (WGS) entry which is preliminary data.</text>
</comment>
<evidence type="ECO:0000313" key="7">
    <source>
        <dbReference type="Proteomes" id="UP001201873"/>
    </source>
</evidence>